<accession>A0ABT0DFR0</accession>
<proteinExistence type="predicted"/>
<organism evidence="2 3">
    <name type="scientific">Ancylobacter crimeensis</name>
    <dbReference type="NCBI Taxonomy" id="2579147"/>
    <lineage>
        <taxon>Bacteria</taxon>
        <taxon>Pseudomonadati</taxon>
        <taxon>Pseudomonadota</taxon>
        <taxon>Alphaproteobacteria</taxon>
        <taxon>Hyphomicrobiales</taxon>
        <taxon>Xanthobacteraceae</taxon>
        <taxon>Ancylobacter</taxon>
    </lineage>
</organism>
<keyword evidence="3" id="KW-1185">Reference proteome</keyword>
<evidence type="ECO:0000256" key="1">
    <source>
        <dbReference type="SAM" id="SignalP"/>
    </source>
</evidence>
<dbReference type="EMBL" id="JALKCH010000015">
    <property type="protein sequence ID" value="MCK0198807.1"/>
    <property type="molecule type" value="Genomic_DNA"/>
</dbReference>
<comment type="caution">
    <text evidence="2">The sequence shown here is derived from an EMBL/GenBank/DDBJ whole genome shotgun (WGS) entry which is preliminary data.</text>
</comment>
<dbReference type="Pfam" id="PF17036">
    <property type="entry name" value="CBP_BcsS"/>
    <property type="match status" value="1"/>
</dbReference>
<evidence type="ECO:0000313" key="3">
    <source>
        <dbReference type="Proteomes" id="UP001203284"/>
    </source>
</evidence>
<feature type="signal peptide" evidence="1">
    <location>
        <begin position="1"/>
        <end position="27"/>
    </location>
</feature>
<dbReference type="Proteomes" id="UP001203284">
    <property type="component" value="Unassembled WGS sequence"/>
</dbReference>
<protein>
    <submittedName>
        <fullName evidence="2">Cellulose biosynthesis protein BcsS</fullName>
    </submittedName>
</protein>
<keyword evidence="1" id="KW-0732">Signal</keyword>
<dbReference type="InterPro" id="IPR031485">
    <property type="entry name" value="CBP_BcsS"/>
</dbReference>
<evidence type="ECO:0000313" key="2">
    <source>
        <dbReference type="EMBL" id="MCK0198807.1"/>
    </source>
</evidence>
<reference evidence="2 3" key="1">
    <citation type="submission" date="2022-04" db="EMBL/GenBank/DDBJ databases">
        <authorList>
            <person name="Grouzdev D.S."/>
            <person name="Pantiukh K.S."/>
            <person name="Krutkina M.S."/>
        </authorList>
    </citation>
    <scope>NUCLEOTIDE SEQUENCE [LARGE SCALE GENOMIC DNA]</scope>
    <source>
        <strain evidence="2 3">6x-1</strain>
    </source>
</reference>
<sequence>MNRALRCVGGCLCAGAFVLSGLPSALADDISAVARAVEHRLYFYTGTDIATDNSYGWAGAAWAPFAPMDAEGLRLRVQGGIGQYDYRNSALPGGWNTVNKTEGEALVGWQFLSGPHALALYGGAAMIENRLQLADPDNPDQGTAYGAKLLAEWYGRLQPDLIATAAAGFTSADRTATVRLTAAKVLENGWEVGAEGKASTDRLSTEAGAGAFVNLPAFGNMLRIAGGWRWNTDAADGPYGTLSLYRAY</sequence>
<dbReference type="RefSeq" id="WP_247030710.1">
    <property type="nucleotide sequence ID" value="NZ_JALKCH010000015.1"/>
</dbReference>
<name>A0ABT0DFR0_9HYPH</name>
<feature type="chain" id="PRO_5046113577" evidence="1">
    <location>
        <begin position="28"/>
        <end position="248"/>
    </location>
</feature>
<gene>
    <name evidence="2" type="primary">bcsS</name>
    <name evidence="2" type="ORF">MWN34_18060</name>
</gene>